<dbReference type="RefSeq" id="WP_093133620.1">
    <property type="nucleotide sequence ID" value="NZ_FOHJ01000004.1"/>
</dbReference>
<proteinExistence type="predicted"/>
<dbReference type="AlphaFoldDB" id="A0A1I0DZC6"/>
<name>A0A1I0DZC6_9BACI</name>
<reference evidence="2" key="1">
    <citation type="submission" date="2016-10" db="EMBL/GenBank/DDBJ databases">
        <authorList>
            <person name="Varghese N."/>
            <person name="Submissions S."/>
        </authorList>
    </citation>
    <scope>NUCLEOTIDE SEQUENCE [LARGE SCALE GENOMIC DNA]</scope>
    <source>
        <strain evidence="2">CGMCC 1.3566</strain>
    </source>
</reference>
<keyword evidence="2" id="KW-1185">Reference proteome</keyword>
<dbReference type="EMBL" id="FOHJ01000004">
    <property type="protein sequence ID" value="SET37224.1"/>
    <property type="molecule type" value="Genomic_DNA"/>
</dbReference>
<dbReference type="Gene3D" id="3.40.50.300">
    <property type="entry name" value="P-loop containing nucleotide triphosphate hydrolases"/>
    <property type="match status" value="1"/>
</dbReference>
<sequence>MKFVLLFGPQAVGKMTVGHELAKLTEYKLFHNHMTIDLVLNFFEFGSKSFNRLNNMFRYEIFKEAARSDLKGLIFTYVWAFSEQEDWEFVEEICSIFESEGGEVYFVELEADMEVRVARNKTPDRLKQKPTKRNIDFSERELKESMNQYRLNSKPGEIKRSPYIRINNTDKRPEDVARIIKDQLQL</sequence>
<dbReference type="SUPFAM" id="SSF52540">
    <property type="entry name" value="P-loop containing nucleoside triphosphate hydrolases"/>
    <property type="match status" value="1"/>
</dbReference>
<evidence type="ECO:0000313" key="2">
    <source>
        <dbReference type="Proteomes" id="UP000199095"/>
    </source>
</evidence>
<protein>
    <submittedName>
        <fullName evidence="1">AAA domain-containing protein</fullName>
    </submittedName>
</protein>
<dbReference type="STRING" id="237682.SAMN05421676_104209"/>
<dbReference type="InterPro" id="IPR027417">
    <property type="entry name" value="P-loop_NTPase"/>
</dbReference>
<organism evidence="1 2">
    <name type="scientific">Salinibacillus kushneri</name>
    <dbReference type="NCBI Taxonomy" id="237682"/>
    <lineage>
        <taxon>Bacteria</taxon>
        <taxon>Bacillati</taxon>
        <taxon>Bacillota</taxon>
        <taxon>Bacilli</taxon>
        <taxon>Bacillales</taxon>
        <taxon>Bacillaceae</taxon>
        <taxon>Salinibacillus</taxon>
    </lineage>
</organism>
<evidence type="ECO:0000313" key="1">
    <source>
        <dbReference type="EMBL" id="SET37224.1"/>
    </source>
</evidence>
<accession>A0A1I0DZC6</accession>
<gene>
    <name evidence="1" type="ORF">SAMN05421676_104209</name>
</gene>
<dbReference type="Proteomes" id="UP000199095">
    <property type="component" value="Unassembled WGS sequence"/>
</dbReference>
<dbReference type="OrthoDB" id="193997at2"/>